<reference evidence="6" key="2">
    <citation type="submission" date="2015-03" db="EMBL/GenBank/DDBJ databases">
        <title>Genome sequence of Pseudoalteromonas citrea.</title>
        <authorList>
            <person name="Xie B.-B."/>
            <person name="Rong J.-C."/>
            <person name="Qin Q.-L."/>
            <person name="Zhang Y.-Z."/>
        </authorList>
    </citation>
    <scope>NUCLEOTIDE SEQUENCE</scope>
    <source>
        <strain evidence="6">DSM 8771</strain>
    </source>
</reference>
<dbReference type="EMBL" id="AHBZ03000027">
    <property type="protein sequence ID" value="KAF7765066.1"/>
    <property type="molecule type" value="Genomic_DNA"/>
</dbReference>
<organism evidence="6 7">
    <name type="scientific">Pseudoalteromonas citrea</name>
    <dbReference type="NCBI Taxonomy" id="43655"/>
    <lineage>
        <taxon>Bacteria</taxon>
        <taxon>Pseudomonadati</taxon>
        <taxon>Pseudomonadota</taxon>
        <taxon>Gammaproteobacteria</taxon>
        <taxon>Alteromonadales</taxon>
        <taxon>Pseudoalteromonadaceae</taxon>
        <taxon>Pseudoalteromonas</taxon>
    </lineage>
</organism>
<gene>
    <name evidence="6" type="ORF">PCIT_b1204</name>
</gene>
<dbReference type="InterPro" id="IPR000847">
    <property type="entry name" value="LysR_HTH_N"/>
</dbReference>
<evidence type="ECO:0000256" key="3">
    <source>
        <dbReference type="ARBA" id="ARBA00023125"/>
    </source>
</evidence>
<comment type="caution">
    <text evidence="6">The sequence shown here is derived from an EMBL/GenBank/DDBJ whole genome shotgun (WGS) entry which is preliminary data.</text>
</comment>
<dbReference type="Pfam" id="PF00126">
    <property type="entry name" value="HTH_1"/>
    <property type="match status" value="1"/>
</dbReference>
<evidence type="ECO:0000256" key="2">
    <source>
        <dbReference type="ARBA" id="ARBA00023015"/>
    </source>
</evidence>
<keyword evidence="4" id="KW-0804">Transcription</keyword>
<evidence type="ECO:0000256" key="4">
    <source>
        <dbReference type="ARBA" id="ARBA00023163"/>
    </source>
</evidence>
<sequence length="292" mass="32901">MQFGQLPSLNNLKAFAAAAKYKSFKLAAEALNVTPTAISHQIKSLEAHLGVTLFERKIRAITLTEEGEKLATTALNIFAQLHTTICELATPNNLIRVSCCTSFATLWLAPRLPEFYQKHPNIQIEICANDQLIDITHTRQIDVAIRYGNRSSAKNDEVYLATEYLQAYCAANAVNNRSQTKPTLFVTQWQETPGLANLQWQAHFDKNDFKITSFTQEHYVLQATLAGQGIGLLSNIFSSTTVHQNWLLPMENLPKVAGYSYSLRLSRHAHNNHAARYFSEWMKNEMQPEATS</sequence>
<dbReference type="InterPro" id="IPR036388">
    <property type="entry name" value="WH-like_DNA-bd_sf"/>
</dbReference>
<dbReference type="Gene3D" id="3.40.190.10">
    <property type="entry name" value="Periplasmic binding protein-like II"/>
    <property type="match status" value="2"/>
</dbReference>
<dbReference type="Proteomes" id="UP000016487">
    <property type="component" value="Unassembled WGS sequence"/>
</dbReference>
<dbReference type="GO" id="GO:0043565">
    <property type="term" value="F:sequence-specific DNA binding"/>
    <property type="evidence" value="ECO:0007669"/>
    <property type="project" value="TreeGrafter"/>
</dbReference>
<dbReference type="InterPro" id="IPR005119">
    <property type="entry name" value="LysR_subst-bd"/>
</dbReference>
<dbReference type="InterPro" id="IPR036390">
    <property type="entry name" value="WH_DNA-bd_sf"/>
</dbReference>
<feature type="domain" description="HTH lysR-type" evidence="5">
    <location>
        <begin position="7"/>
        <end position="64"/>
    </location>
</feature>
<dbReference type="AlphaFoldDB" id="A0AAD4AFK8"/>
<dbReference type="GO" id="GO:0006351">
    <property type="term" value="P:DNA-templated transcription"/>
    <property type="evidence" value="ECO:0007669"/>
    <property type="project" value="TreeGrafter"/>
</dbReference>
<evidence type="ECO:0000259" key="5">
    <source>
        <dbReference type="PROSITE" id="PS50931"/>
    </source>
</evidence>
<dbReference type="PANTHER" id="PTHR30537:SF26">
    <property type="entry name" value="GLYCINE CLEAVAGE SYSTEM TRANSCRIPTIONAL ACTIVATOR"/>
    <property type="match status" value="1"/>
</dbReference>
<dbReference type="FunFam" id="1.10.10.10:FF:000001">
    <property type="entry name" value="LysR family transcriptional regulator"/>
    <property type="match status" value="1"/>
</dbReference>
<dbReference type="PANTHER" id="PTHR30537">
    <property type="entry name" value="HTH-TYPE TRANSCRIPTIONAL REGULATOR"/>
    <property type="match status" value="1"/>
</dbReference>
<dbReference type="Pfam" id="PF03466">
    <property type="entry name" value="LysR_substrate"/>
    <property type="match status" value="1"/>
</dbReference>
<dbReference type="PROSITE" id="PS50931">
    <property type="entry name" value="HTH_LYSR"/>
    <property type="match status" value="1"/>
</dbReference>
<accession>A0AAD4AFK8</accession>
<name>A0AAD4AFK8_9GAMM</name>
<dbReference type="SUPFAM" id="SSF46785">
    <property type="entry name" value="Winged helix' DNA-binding domain"/>
    <property type="match status" value="1"/>
</dbReference>
<dbReference type="Gene3D" id="1.10.10.10">
    <property type="entry name" value="Winged helix-like DNA-binding domain superfamily/Winged helix DNA-binding domain"/>
    <property type="match status" value="1"/>
</dbReference>
<comment type="similarity">
    <text evidence="1">Belongs to the LysR transcriptional regulatory family.</text>
</comment>
<dbReference type="PRINTS" id="PR00039">
    <property type="entry name" value="HTHLYSR"/>
</dbReference>
<evidence type="ECO:0000313" key="7">
    <source>
        <dbReference type="Proteomes" id="UP000016487"/>
    </source>
</evidence>
<keyword evidence="2" id="KW-0805">Transcription regulation</keyword>
<proteinExistence type="inferred from homology"/>
<evidence type="ECO:0000256" key="1">
    <source>
        <dbReference type="ARBA" id="ARBA00009437"/>
    </source>
</evidence>
<dbReference type="RefSeq" id="WP_010366112.1">
    <property type="nucleotide sequence ID" value="NZ_AHBZ03000027.1"/>
</dbReference>
<protein>
    <recommendedName>
        <fullName evidence="5">HTH lysR-type domain-containing protein</fullName>
    </recommendedName>
</protein>
<evidence type="ECO:0000313" key="6">
    <source>
        <dbReference type="EMBL" id="KAF7765066.1"/>
    </source>
</evidence>
<dbReference type="InterPro" id="IPR058163">
    <property type="entry name" value="LysR-type_TF_proteobact-type"/>
</dbReference>
<dbReference type="SUPFAM" id="SSF53850">
    <property type="entry name" value="Periplasmic binding protein-like II"/>
    <property type="match status" value="1"/>
</dbReference>
<reference evidence="6" key="1">
    <citation type="journal article" date="2012" name="J. Bacteriol.">
        <title>Genome sequences of type strains of seven species of the marine bacterium Pseudoalteromonas.</title>
        <authorList>
            <person name="Xie B.B."/>
            <person name="Shu Y.L."/>
            <person name="Qin Q.L."/>
            <person name="Rong J.C."/>
            <person name="Zhang X.Y."/>
            <person name="Chen X.L."/>
            <person name="Shi M."/>
            <person name="He H.L."/>
            <person name="Zhou B.C."/>
            <person name="Zhang Y.Z."/>
        </authorList>
    </citation>
    <scope>NUCLEOTIDE SEQUENCE</scope>
    <source>
        <strain evidence="6">DSM 8771</strain>
    </source>
</reference>
<keyword evidence="3" id="KW-0238">DNA-binding</keyword>
<dbReference type="GO" id="GO:0003700">
    <property type="term" value="F:DNA-binding transcription factor activity"/>
    <property type="evidence" value="ECO:0007669"/>
    <property type="project" value="InterPro"/>
</dbReference>